<dbReference type="eggNOG" id="COG4771">
    <property type="taxonomic scope" value="Bacteria"/>
</dbReference>
<accession>E8LEP0</accession>
<dbReference type="Gene3D" id="2.40.170.20">
    <property type="entry name" value="TonB-dependent receptor, beta-barrel domain"/>
    <property type="match status" value="1"/>
</dbReference>
<dbReference type="GO" id="GO:0044718">
    <property type="term" value="P:siderophore transmembrane transport"/>
    <property type="evidence" value="ECO:0007669"/>
    <property type="project" value="TreeGrafter"/>
</dbReference>
<feature type="chain" id="PRO_5038344576" evidence="12">
    <location>
        <begin position="48"/>
        <end position="685"/>
    </location>
</feature>
<name>E8LEP0_9FIRM</name>
<keyword evidence="6 11" id="KW-0798">TonB box</keyword>
<evidence type="ECO:0000256" key="7">
    <source>
        <dbReference type="ARBA" id="ARBA00023136"/>
    </source>
</evidence>
<dbReference type="PANTHER" id="PTHR30069:SF29">
    <property type="entry name" value="HEMOGLOBIN AND HEMOGLOBIN-HAPTOGLOBIN-BINDING PROTEIN 1-RELATED"/>
    <property type="match status" value="1"/>
</dbReference>
<keyword evidence="7 10" id="KW-0472">Membrane</keyword>
<dbReference type="PROSITE" id="PS52016">
    <property type="entry name" value="TONB_DEPENDENT_REC_3"/>
    <property type="match status" value="1"/>
</dbReference>
<evidence type="ECO:0000259" key="13">
    <source>
        <dbReference type="Pfam" id="PF00593"/>
    </source>
</evidence>
<dbReference type="AlphaFoldDB" id="E8LEP0"/>
<keyword evidence="16" id="KW-1185">Reference proteome</keyword>
<dbReference type="SUPFAM" id="SSF56935">
    <property type="entry name" value="Porins"/>
    <property type="match status" value="1"/>
</dbReference>
<protein>
    <submittedName>
        <fullName evidence="15">Outer membrane insertion signal domain protein</fullName>
    </submittedName>
</protein>
<evidence type="ECO:0000256" key="8">
    <source>
        <dbReference type="ARBA" id="ARBA00023170"/>
    </source>
</evidence>
<keyword evidence="4 10" id="KW-0812">Transmembrane</keyword>
<evidence type="ECO:0000256" key="11">
    <source>
        <dbReference type="RuleBase" id="RU003357"/>
    </source>
</evidence>
<dbReference type="OrthoDB" id="1631017at2"/>
<gene>
    <name evidence="15" type="ORF">HMPREF9443_01324</name>
</gene>
<comment type="caution">
    <text evidence="15">The sequence shown here is derived from an EMBL/GenBank/DDBJ whole genome shotgun (WGS) entry which is preliminary data.</text>
</comment>
<comment type="similarity">
    <text evidence="10 11">Belongs to the TonB-dependent receptor family.</text>
</comment>
<keyword evidence="2 10" id="KW-0813">Transport</keyword>
<evidence type="ECO:0000256" key="5">
    <source>
        <dbReference type="ARBA" id="ARBA00022729"/>
    </source>
</evidence>
<keyword evidence="8" id="KW-0675">Receptor</keyword>
<reference evidence="15 16" key="1">
    <citation type="submission" date="2011-01" db="EMBL/GenBank/DDBJ databases">
        <authorList>
            <person name="Weinstock G."/>
            <person name="Sodergren E."/>
            <person name="Clifton S."/>
            <person name="Fulton L."/>
            <person name="Fulton B."/>
            <person name="Courtney L."/>
            <person name="Fronick C."/>
            <person name="Harrison M."/>
            <person name="Strong C."/>
            <person name="Farmer C."/>
            <person name="Delahaunty K."/>
            <person name="Markovic C."/>
            <person name="Hall O."/>
            <person name="Minx P."/>
            <person name="Tomlinson C."/>
            <person name="Mitreva M."/>
            <person name="Hou S."/>
            <person name="Chen J."/>
            <person name="Wollam A."/>
            <person name="Pepin K.H."/>
            <person name="Johnson M."/>
            <person name="Bhonagiri V."/>
            <person name="Zhang X."/>
            <person name="Suruliraj S."/>
            <person name="Warren W."/>
            <person name="Chinwalla A."/>
            <person name="Mardis E.R."/>
            <person name="Wilson R.K."/>
        </authorList>
    </citation>
    <scope>NUCLEOTIDE SEQUENCE [LARGE SCALE GENOMIC DNA]</scope>
    <source>
        <strain evidence="15 16">YIT 12067</strain>
    </source>
</reference>
<feature type="signal peptide" evidence="12">
    <location>
        <begin position="1"/>
        <end position="47"/>
    </location>
</feature>
<proteinExistence type="inferred from homology"/>
<keyword evidence="3 10" id="KW-1134">Transmembrane beta strand</keyword>
<dbReference type="GO" id="GO:0015344">
    <property type="term" value="F:siderophore uptake transmembrane transporter activity"/>
    <property type="evidence" value="ECO:0007669"/>
    <property type="project" value="TreeGrafter"/>
</dbReference>
<evidence type="ECO:0000256" key="12">
    <source>
        <dbReference type="SAM" id="SignalP"/>
    </source>
</evidence>
<evidence type="ECO:0000256" key="3">
    <source>
        <dbReference type="ARBA" id="ARBA00022452"/>
    </source>
</evidence>
<feature type="domain" description="TonB-dependent receptor-like beta-barrel" evidence="13">
    <location>
        <begin position="234"/>
        <end position="655"/>
    </location>
</feature>
<evidence type="ECO:0000256" key="9">
    <source>
        <dbReference type="ARBA" id="ARBA00023237"/>
    </source>
</evidence>
<evidence type="ECO:0000256" key="2">
    <source>
        <dbReference type="ARBA" id="ARBA00022448"/>
    </source>
</evidence>
<evidence type="ECO:0000256" key="6">
    <source>
        <dbReference type="ARBA" id="ARBA00023077"/>
    </source>
</evidence>
<dbReference type="HOGENOM" id="CLU_008287_18_0_9"/>
<dbReference type="PANTHER" id="PTHR30069">
    <property type="entry name" value="TONB-DEPENDENT OUTER MEMBRANE RECEPTOR"/>
    <property type="match status" value="1"/>
</dbReference>
<feature type="domain" description="TonB-dependent receptor plug" evidence="14">
    <location>
        <begin position="71"/>
        <end position="177"/>
    </location>
</feature>
<dbReference type="InterPro" id="IPR039426">
    <property type="entry name" value="TonB-dep_rcpt-like"/>
</dbReference>
<sequence>MTMKDWVCKGFSINIFDRSMRKMKMKKGLLMTALITGTLMSSAAAFAEELQEYTLDQMVVTATRYEKRDVEVAASTEVFDAKKLQETGATNLYDALKFGAGLDVQQYGTGGASMGNMTSKIMMRGNGNGTLVLVNGVPINIRGTYDLNDFPVENIERVEIVRGGGAVMYGSEATGGVINIITKKERANYIKAGFGNYGQQEYAASVQAGNLGFGYKYSKWGKVTDVSIEKDDKSVTKDWRGPENNNFDLSYKFNDRLSLQASHNESVYHYINTKAKKSAMSYTPENDTKQDIKRNNIQLTYDDKSFKATAYYIDRQREKDAALLDGRFYSWEDEKTYNYGLDMQKAWNINEDTLLVGATYQNENFSLNSKNQKYKTGNQLDNGIVADSSGDQSRNNFSVYAQYDKKLSEQNSFVLAARETWTTGSPNGANFSNFSGQAQFIHSLNDNESIYASVGQSFKMPALYQIYKTDKNGDGADTLKPQKGTHYELGWKKDIDTSRNLRVALFNYKVDDNISASIDSKTNEFTYSNENLRNTGIEASYAMVADKGFGYNLSATYSNPQTQNIDKNGHNFGWQDDYSKFELKAGLTYHMDKWKAALNASFLDGRNTYKTTSKSKNVTVPYVTKTSAKPYLLTNLNVEYKAQDDLSFFATFNNIFDRHDVVYYSTSAEYYATPFNFMVGATYTF</sequence>
<keyword evidence="9 10" id="KW-0998">Cell outer membrane</keyword>
<dbReference type="Proteomes" id="UP000004923">
    <property type="component" value="Unassembled WGS sequence"/>
</dbReference>
<evidence type="ECO:0000313" key="16">
    <source>
        <dbReference type="Proteomes" id="UP000004923"/>
    </source>
</evidence>
<dbReference type="InterPro" id="IPR012910">
    <property type="entry name" value="Plug_dom"/>
</dbReference>
<dbReference type="InterPro" id="IPR000531">
    <property type="entry name" value="Beta-barrel_TonB"/>
</dbReference>
<dbReference type="InterPro" id="IPR037066">
    <property type="entry name" value="Plug_dom_sf"/>
</dbReference>
<keyword evidence="5 12" id="KW-0732">Signal</keyword>
<organism evidence="15 16">
    <name type="scientific">Phascolarctobacterium succinatutens YIT 12067</name>
    <dbReference type="NCBI Taxonomy" id="626939"/>
    <lineage>
        <taxon>Bacteria</taxon>
        <taxon>Bacillati</taxon>
        <taxon>Bacillota</taxon>
        <taxon>Negativicutes</taxon>
        <taxon>Acidaminococcales</taxon>
        <taxon>Acidaminococcaceae</taxon>
        <taxon>Phascolarctobacterium</taxon>
    </lineage>
</organism>
<evidence type="ECO:0000313" key="15">
    <source>
        <dbReference type="EMBL" id="EFY04694.1"/>
    </source>
</evidence>
<dbReference type="EMBL" id="AEVN01000054">
    <property type="protein sequence ID" value="EFY04694.1"/>
    <property type="molecule type" value="Genomic_DNA"/>
</dbReference>
<dbReference type="InterPro" id="IPR036942">
    <property type="entry name" value="Beta-barrel_TonB_sf"/>
</dbReference>
<dbReference type="Gene3D" id="2.170.130.10">
    <property type="entry name" value="TonB-dependent receptor, plug domain"/>
    <property type="match status" value="1"/>
</dbReference>
<evidence type="ECO:0000256" key="1">
    <source>
        <dbReference type="ARBA" id="ARBA00004571"/>
    </source>
</evidence>
<evidence type="ECO:0000256" key="4">
    <source>
        <dbReference type="ARBA" id="ARBA00022692"/>
    </source>
</evidence>
<evidence type="ECO:0000259" key="14">
    <source>
        <dbReference type="Pfam" id="PF07715"/>
    </source>
</evidence>
<evidence type="ECO:0000256" key="10">
    <source>
        <dbReference type="PROSITE-ProRule" id="PRU01360"/>
    </source>
</evidence>
<dbReference type="GO" id="GO:0009279">
    <property type="term" value="C:cell outer membrane"/>
    <property type="evidence" value="ECO:0007669"/>
    <property type="project" value="UniProtKB-SubCell"/>
</dbReference>
<dbReference type="CDD" id="cd01347">
    <property type="entry name" value="ligand_gated_channel"/>
    <property type="match status" value="1"/>
</dbReference>
<dbReference type="Pfam" id="PF07715">
    <property type="entry name" value="Plug"/>
    <property type="match status" value="1"/>
</dbReference>
<dbReference type="Pfam" id="PF00593">
    <property type="entry name" value="TonB_dep_Rec_b-barrel"/>
    <property type="match status" value="1"/>
</dbReference>
<comment type="subcellular location">
    <subcellularLocation>
        <location evidence="1 10">Cell outer membrane</location>
        <topology evidence="1 10">Multi-pass membrane protein</topology>
    </subcellularLocation>
</comment>